<keyword evidence="6" id="KW-1185">Reference proteome</keyword>
<reference evidence="5 6" key="1">
    <citation type="journal article" date="2021" name="Elife">
        <title>Chloroplast acquisition without the gene transfer in kleptoplastic sea slugs, Plakobranchus ocellatus.</title>
        <authorList>
            <person name="Maeda T."/>
            <person name="Takahashi S."/>
            <person name="Yoshida T."/>
            <person name="Shimamura S."/>
            <person name="Takaki Y."/>
            <person name="Nagai Y."/>
            <person name="Toyoda A."/>
            <person name="Suzuki Y."/>
            <person name="Arimoto A."/>
            <person name="Ishii H."/>
            <person name="Satoh N."/>
            <person name="Nishiyama T."/>
            <person name="Hasebe M."/>
            <person name="Maruyama T."/>
            <person name="Minagawa J."/>
            <person name="Obokata J."/>
            <person name="Shigenobu S."/>
        </authorList>
    </citation>
    <scope>NUCLEOTIDE SEQUENCE [LARGE SCALE GENOMIC DNA]</scope>
</reference>
<dbReference type="PROSITE" id="PS51006">
    <property type="entry name" value="PABS_2"/>
    <property type="match status" value="1"/>
</dbReference>
<dbReference type="PANTHER" id="PTHR11558:SF11">
    <property type="entry name" value="SPERMIDINE SYNTHASE"/>
    <property type="match status" value="1"/>
</dbReference>
<dbReference type="InterPro" id="IPR035246">
    <property type="entry name" value="Spermidine_synt_N"/>
</dbReference>
<sequence>MENTVYKNESVIENGWFREINSNWDGFSINLKVEEVLFQQKSEFQDVLVFKSKSFGNVLVLNGIIQCTERDEFTYQEMITHLPMNLHPNPQRVGIAT</sequence>
<dbReference type="GO" id="GO:0005829">
    <property type="term" value="C:cytosol"/>
    <property type="evidence" value="ECO:0007669"/>
    <property type="project" value="TreeGrafter"/>
</dbReference>
<dbReference type="InterPro" id="IPR030374">
    <property type="entry name" value="PABS"/>
</dbReference>
<dbReference type="SUPFAM" id="SSF53335">
    <property type="entry name" value="S-adenosyl-L-methionine-dependent methyltransferases"/>
    <property type="match status" value="1"/>
</dbReference>
<accession>A0AAV4J3P9</accession>
<dbReference type="Pfam" id="PF17284">
    <property type="entry name" value="Spermine_synt_N"/>
    <property type="match status" value="1"/>
</dbReference>
<protein>
    <submittedName>
        <fullName evidence="5">Spermidine synthase</fullName>
    </submittedName>
</protein>
<dbReference type="Gene3D" id="2.30.140.10">
    <property type="entry name" value="Spermidine synthase, tetramerisation domain"/>
    <property type="match status" value="1"/>
</dbReference>
<evidence type="ECO:0000259" key="4">
    <source>
        <dbReference type="PROSITE" id="PS51006"/>
    </source>
</evidence>
<keyword evidence="2 3" id="KW-0808">Transferase</keyword>
<evidence type="ECO:0000256" key="1">
    <source>
        <dbReference type="ARBA" id="ARBA00007867"/>
    </source>
</evidence>
<dbReference type="PANTHER" id="PTHR11558">
    <property type="entry name" value="SPERMIDINE/SPERMINE SYNTHASE"/>
    <property type="match status" value="1"/>
</dbReference>
<comment type="caution">
    <text evidence="5">The sequence shown here is derived from an EMBL/GenBank/DDBJ whole genome shotgun (WGS) entry which is preliminary data.</text>
</comment>
<proteinExistence type="inferred from homology"/>
<dbReference type="GO" id="GO:0008295">
    <property type="term" value="P:spermidine biosynthetic process"/>
    <property type="evidence" value="ECO:0007669"/>
    <property type="project" value="TreeGrafter"/>
</dbReference>
<dbReference type="InterPro" id="IPR029063">
    <property type="entry name" value="SAM-dependent_MTases_sf"/>
</dbReference>
<gene>
    <name evidence="5" type="ORF">ElyMa_004948800</name>
</gene>
<evidence type="ECO:0000313" key="6">
    <source>
        <dbReference type="Proteomes" id="UP000762676"/>
    </source>
</evidence>
<dbReference type="EMBL" id="BMAT01009902">
    <property type="protein sequence ID" value="GFS16072.1"/>
    <property type="molecule type" value="Genomic_DNA"/>
</dbReference>
<name>A0AAV4J3P9_9GAST</name>
<evidence type="ECO:0000256" key="3">
    <source>
        <dbReference type="PROSITE-ProRule" id="PRU00354"/>
    </source>
</evidence>
<feature type="domain" description="PABS" evidence="4">
    <location>
        <begin position="14"/>
        <end position="97"/>
    </location>
</feature>
<evidence type="ECO:0000313" key="5">
    <source>
        <dbReference type="EMBL" id="GFS16072.1"/>
    </source>
</evidence>
<dbReference type="GO" id="GO:0004766">
    <property type="term" value="F:spermidine synthase activity"/>
    <property type="evidence" value="ECO:0007669"/>
    <property type="project" value="TreeGrafter"/>
</dbReference>
<dbReference type="FunFam" id="2.30.140.10:FF:000001">
    <property type="entry name" value="SPE3p Spermidine synthase"/>
    <property type="match status" value="1"/>
</dbReference>
<dbReference type="InterPro" id="IPR037163">
    <property type="entry name" value="Spermidine_synt_N_sf"/>
</dbReference>
<organism evidence="5 6">
    <name type="scientific">Elysia marginata</name>
    <dbReference type="NCBI Taxonomy" id="1093978"/>
    <lineage>
        <taxon>Eukaryota</taxon>
        <taxon>Metazoa</taxon>
        <taxon>Spiralia</taxon>
        <taxon>Lophotrochozoa</taxon>
        <taxon>Mollusca</taxon>
        <taxon>Gastropoda</taxon>
        <taxon>Heterobranchia</taxon>
        <taxon>Euthyneura</taxon>
        <taxon>Panpulmonata</taxon>
        <taxon>Sacoglossa</taxon>
        <taxon>Placobranchoidea</taxon>
        <taxon>Plakobranchidae</taxon>
        <taxon>Elysia</taxon>
    </lineage>
</organism>
<comment type="similarity">
    <text evidence="1">Belongs to the spermidine/spermine synthase family.</text>
</comment>
<evidence type="ECO:0000256" key="2">
    <source>
        <dbReference type="ARBA" id="ARBA00022679"/>
    </source>
</evidence>
<dbReference type="InterPro" id="IPR001045">
    <property type="entry name" value="Spermi_synthase"/>
</dbReference>
<dbReference type="Proteomes" id="UP000762676">
    <property type="component" value="Unassembled WGS sequence"/>
</dbReference>
<dbReference type="Gene3D" id="3.40.50.150">
    <property type="entry name" value="Vaccinia Virus protein VP39"/>
    <property type="match status" value="1"/>
</dbReference>
<dbReference type="AlphaFoldDB" id="A0AAV4J3P9"/>
<comment type="caution">
    <text evidence="3">Lacks conserved residue(s) required for the propagation of feature annotation.</text>
</comment>
<keyword evidence="3" id="KW-0620">Polyamine biosynthesis</keyword>